<feature type="region of interest" description="Disordered" evidence="1">
    <location>
        <begin position="88"/>
        <end position="144"/>
    </location>
</feature>
<feature type="region of interest" description="Disordered" evidence="1">
    <location>
        <begin position="845"/>
        <end position="924"/>
    </location>
</feature>
<feature type="compositionally biased region" description="Basic and acidic residues" evidence="1">
    <location>
        <begin position="562"/>
        <end position="573"/>
    </location>
</feature>
<reference evidence="2 3" key="1">
    <citation type="submission" date="2019-01" db="EMBL/GenBank/DDBJ databases">
        <title>A draft genome assembly of the solar-powered sea slug Elysia chlorotica.</title>
        <authorList>
            <person name="Cai H."/>
            <person name="Li Q."/>
            <person name="Fang X."/>
            <person name="Li J."/>
            <person name="Curtis N.E."/>
            <person name="Altenburger A."/>
            <person name="Shibata T."/>
            <person name="Feng M."/>
            <person name="Maeda T."/>
            <person name="Schwartz J.A."/>
            <person name="Shigenobu S."/>
            <person name="Lundholm N."/>
            <person name="Nishiyama T."/>
            <person name="Yang H."/>
            <person name="Hasebe M."/>
            <person name="Li S."/>
            <person name="Pierce S.K."/>
            <person name="Wang J."/>
        </authorList>
    </citation>
    <scope>NUCLEOTIDE SEQUENCE [LARGE SCALE GENOMIC DNA]</scope>
    <source>
        <strain evidence="2">EC2010</strain>
        <tissue evidence="2">Whole organism of an adult</tissue>
    </source>
</reference>
<feature type="region of interest" description="Disordered" evidence="1">
    <location>
        <begin position="173"/>
        <end position="192"/>
    </location>
</feature>
<feature type="compositionally biased region" description="Basic residues" evidence="1">
    <location>
        <begin position="301"/>
        <end position="313"/>
    </location>
</feature>
<feature type="region of interest" description="Disordered" evidence="1">
    <location>
        <begin position="674"/>
        <end position="735"/>
    </location>
</feature>
<feature type="compositionally biased region" description="Low complexity" evidence="1">
    <location>
        <begin position="173"/>
        <end position="189"/>
    </location>
</feature>
<feature type="compositionally biased region" description="Polar residues" evidence="1">
    <location>
        <begin position="492"/>
        <end position="505"/>
    </location>
</feature>
<feature type="compositionally biased region" description="Low complexity" evidence="1">
    <location>
        <begin position="868"/>
        <end position="885"/>
    </location>
</feature>
<feature type="compositionally biased region" description="Basic and acidic residues" evidence="1">
    <location>
        <begin position="222"/>
        <end position="235"/>
    </location>
</feature>
<feature type="region of interest" description="Disordered" evidence="1">
    <location>
        <begin position="458"/>
        <end position="613"/>
    </location>
</feature>
<feature type="region of interest" description="Disordered" evidence="1">
    <location>
        <begin position="200"/>
        <end position="341"/>
    </location>
</feature>
<accession>A0A3S1BL62</accession>
<feature type="compositionally biased region" description="Polar residues" evidence="1">
    <location>
        <begin position="207"/>
        <end position="221"/>
    </location>
</feature>
<dbReference type="AlphaFoldDB" id="A0A3S1BL62"/>
<organism evidence="2 3">
    <name type="scientific">Elysia chlorotica</name>
    <name type="common">Eastern emerald elysia</name>
    <name type="synonym">Sea slug</name>
    <dbReference type="NCBI Taxonomy" id="188477"/>
    <lineage>
        <taxon>Eukaryota</taxon>
        <taxon>Metazoa</taxon>
        <taxon>Spiralia</taxon>
        <taxon>Lophotrochozoa</taxon>
        <taxon>Mollusca</taxon>
        <taxon>Gastropoda</taxon>
        <taxon>Heterobranchia</taxon>
        <taxon>Euthyneura</taxon>
        <taxon>Panpulmonata</taxon>
        <taxon>Sacoglossa</taxon>
        <taxon>Placobranchoidea</taxon>
        <taxon>Plakobranchidae</taxon>
        <taxon>Elysia</taxon>
    </lineage>
</organism>
<feature type="compositionally biased region" description="Polar residues" evidence="1">
    <location>
        <begin position="94"/>
        <end position="111"/>
    </location>
</feature>
<feature type="compositionally biased region" description="Low complexity" evidence="1">
    <location>
        <begin position="506"/>
        <end position="516"/>
    </location>
</feature>
<protein>
    <submittedName>
        <fullName evidence="2">Uncharacterized protein</fullName>
    </submittedName>
</protein>
<name>A0A3S1BL62_ELYCH</name>
<feature type="compositionally biased region" description="Low complexity" evidence="1">
    <location>
        <begin position="911"/>
        <end position="924"/>
    </location>
</feature>
<feature type="compositionally biased region" description="Low complexity" evidence="1">
    <location>
        <begin position="277"/>
        <end position="296"/>
    </location>
</feature>
<feature type="compositionally biased region" description="Polar residues" evidence="1">
    <location>
        <begin position="237"/>
        <end position="274"/>
    </location>
</feature>
<keyword evidence="3" id="KW-1185">Reference proteome</keyword>
<dbReference type="Proteomes" id="UP000271974">
    <property type="component" value="Unassembled WGS sequence"/>
</dbReference>
<evidence type="ECO:0000256" key="1">
    <source>
        <dbReference type="SAM" id="MobiDB-lite"/>
    </source>
</evidence>
<feature type="compositionally biased region" description="Low complexity" evidence="1">
    <location>
        <begin position="327"/>
        <end position="341"/>
    </location>
</feature>
<sequence>MADTPTGDGRGEKTAVISLGCDAGSVVKGGDIDDVSVVVKQEASAPSEVVVLDGGLHGAGGKKAQESRDPVHFVEQEKEVLVLTLNKKEDPDGTEQQAEQSKASGLSQNTEGGLHKKLKSLESGETQSTPAEIPPRKRAKTDGCKPSLQEVISNLSQGASLLRDLANTAGAHLSHSAVSASSIPASLSSQPDGICTAKREKVEASKSDITQSSWFSLPSSEHAQKDDRKDGEEIYSRSINMTSSASMSLSCQQKSELLMSNQRANATPNAQLNTVGAPVRSAVSPVVAPPASQSPQQKPPPAHHKPSRRRARKTASSTKDSAGDGGSSSSSSGPASVSVPAASVGSLSGQQTAALGSVGSVGCTAIRGAAPAAVVSPQSMFSVPYSPILPAVYDYSLPDRGLSSATASILAAASGFPSPQPQATPFMMSYFPLQSMWGSAGTVAIAAAAAAAASVSLPTPLDLSSPSKEAASGRPPNTEPQEPLYLGKKDNSGNNSPAGSAGAQTPSSSSHPPSTKESSRAAKKSSHHKSSVKTGPPPVGVSESSSEKASHASPKGAGGLEKQVDTSSRRKESAANAGQKAGPGKDGSSASKSPSHQVSSRLPQDSSATPSSRARYEKNLLLFGDQEVEIMNVGKLRWVVRNETDLLRIAQANLRKWSAPACDSATVILEANSSTENSAGSVDRASDCPVSSSERREDGEQEDVGPALTVGQPVFQSAPAPGLSQQPAPRKPAVLSGSSLLGKREAEDQAVASPCKALKLSNGVEGSTAGKQPESDTEQSLAKVCTILPTPKTTNASGQQLTGLPNFLIDLCAVSEASNTTGKPASGISSASSVSMKASPLSSILLPVPGGGSDQLTSPPARQTVAGSEPSSLASLLSAPSTGPAQRATNPDAEIGTNASQTEEGSKPGDAPSLSPASPTPLTVLPVEADNSLNKEYSLLSNMLKSAH</sequence>
<comment type="caution">
    <text evidence="2">The sequence shown here is derived from an EMBL/GenBank/DDBJ whole genome shotgun (WGS) entry which is preliminary data.</text>
</comment>
<feature type="compositionally biased region" description="Basic residues" evidence="1">
    <location>
        <begin position="521"/>
        <end position="531"/>
    </location>
</feature>
<dbReference type="EMBL" id="RQTK01000248">
    <property type="protein sequence ID" value="RUS83333.1"/>
    <property type="molecule type" value="Genomic_DNA"/>
</dbReference>
<feature type="compositionally biased region" description="Low complexity" evidence="1">
    <location>
        <begin position="458"/>
        <end position="467"/>
    </location>
</feature>
<proteinExistence type="predicted"/>
<evidence type="ECO:0000313" key="2">
    <source>
        <dbReference type="EMBL" id="RUS83333.1"/>
    </source>
</evidence>
<evidence type="ECO:0000313" key="3">
    <source>
        <dbReference type="Proteomes" id="UP000271974"/>
    </source>
</evidence>
<gene>
    <name evidence="2" type="ORF">EGW08_008911</name>
</gene>
<dbReference type="OrthoDB" id="6118753at2759"/>
<feature type="compositionally biased region" description="Polar residues" evidence="1">
    <location>
        <begin position="588"/>
        <end position="612"/>
    </location>
</feature>